<dbReference type="PANTHER" id="PTHR23130:SF195">
    <property type="entry name" value="CYTOCHROME B561 AND DOMON DOMAIN-CONTAINING PROTEIN"/>
    <property type="match status" value="1"/>
</dbReference>
<protein>
    <recommendedName>
        <fullName evidence="1">AIR12 DOMON domain-containing protein</fullName>
    </recommendedName>
</protein>
<dbReference type="Pfam" id="PF04526">
    <property type="entry name" value="DUF568"/>
    <property type="match status" value="1"/>
</dbReference>
<feature type="domain" description="AIR12 DOMON" evidence="1">
    <location>
        <begin position="16"/>
        <end position="98"/>
    </location>
</feature>
<gene>
    <name evidence="2" type="ORF">RHSIM_RhsimUnG0159100</name>
</gene>
<dbReference type="Proteomes" id="UP000626092">
    <property type="component" value="Unassembled WGS sequence"/>
</dbReference>
<dbReference type="OrthoDB" id="2419613at2759"/>
<evidence type="ECO:0000259" key="1">
    <source>
        <dbReference type="Pfam" id="PF04526"/>
    </source>
</evidence>
<dbReference type="PANTHER" id="PTHR23130">
    <property type="entry name" value="CYTOCHROME B561 AND DOMON DOMAIN-CONTAINING PROTEIN"/>
    <property type="match status" value="1"/>
</dbReference>
<sequence>MKRLWDSNLVATLRFIIVNTYNMSSYSSVVKSKIAYDVSDASAEHSAGMMRIFATLALPANTKSVNQVWQVGRSVTEGGPNHHEFETANLNSMGTLVL</sequence>
<reference evidence="2" key="1">
    <citation type="submission" date="2019-11" db="EMBL/GenBank/DDBJ databases">
        <authorList>
            <person name="Liu Y."/>
            <person name="Hou J."/>
            <person name="Li T.-Q."/>
            <person name="Guan C.-H."/>
            <person name="Wu X."/>
            <person name="Wu H.-Z."/>
            <person name="Ling F."/>
            <person name="Zhang R."/>
            <person name="Shi X.-G."/>
            <person name="Ren J.-P."/>
            <person name="Chen E.-F."/>
            <person name="Sun J.-M."/>
        </authorList>
    </citation>
    <scope>NUCLEOTIDE SEQUENCE</scope>
    <source>
        <strain evidence="2">Adult_tree_wgs_1</strain>
        <tissue evidence="2">Leaves</tissue>
    </source>
</reference>
<dbReference type="AlphaFoldDB" id="A0A834L4G7"/>
<comment type="caution">
    <text evidence="2">The sequence shown here is derived from an EMBL/GenBank/DDBJ whole genome shotgun (WGS) entry which is preliminary data.</text>
</comment>
<evidence type="ECO:0000313" key="3">
    <source>
        <dbReference type="Proteomes" id="UP000626092"/>
    </source>
</evidence>
<accession>A0A834L4G7</accession>
<name>A0A834L4G7_RHOSS</name>
<keyword evidence="3" id="KW-1185">Reference proteome</keyword>
<dbReference type="InterPro" id="IPR045265">
    <property type="entry name" value="AIR12_DOMON"/>
</dbReference>
<organism evidence="2 3">
    <name type="scientific">Rhododendron simsii</name>
    <name type="common">Sims's rhododendron</name>
    <dbReference type="NCBI Taxonomy" id="118357"/>
    <lineage>
        <taxon>Eukaryota</taxon>
        <taxon>Viridiplantae</taxon>
        <taxon>Streptophyta</taxon>
        <taxon>Embryophyta</taxon>
        <taxon>Tracheophyta</taxon>
        <taxon>Spermatophyta</taxon>
        <taxon>Magnoliopsida</taxon>
        <taxon>eudicotyledons</taxon>
        <taxon>Gunneridae</taxon>
        <taxon>Pentapetalae</taxon>
        <taxon>asterids</taxon>
        <taxon>Ericales</taxon>
        <taxon>Ericaceae</taxon>
        <taxon>Ericoideae</taxon>
        <taxon>Rhodoreae</taxon>
        <taxon>Rhododendron</taxon>
    </lineage>
</organism>
<proteinExistence type="predicted"/>
<evidence type="ECO:0000313" key="2">
    <source>
        <dbReference type="EMBL" id="KAF7113119.1"/>
    </source>
</evidence>
<dbReference type="EMBL" id="WJXA01000350">
    <property type="protein sequence ID" value="KAF7113119.1"/>
    <property type="molecule type" value="Genomic_DNA"/>
</dbReference>